<protein>
    <submittedName>
        <fullName evidence="2">Ribbon-helix-helix protein, CopG family</fullName>
    </submittedName>
</protein>
<dbReference type="RefSeq" id="WP_064328476.1">
    <property type="nucleotide sequence ID" value="NZ_CP012029.1"/>
</dbReference>
<reference evidence="2 3" key="1">
    <citation type="journal article" date="2015" name="PLoS Negl. Trop. Dis.">
        <title>Distribution of Plasmids in Distinct Leptospira Pathogenic Species.</title>
        <authorList>
            <person name="Wang Y."/>
            <person name="Zhuang X."/>
            <person name="Zhong Y."/>
            <person name="Zhang C."/>
            <person name="Zhang Y."/>
            <person name="Zeng L."/>
            <person name="Zhu Y."/>
            <person name="He P."/>
            <person name="Dong K."/>
            <person name="Pal U."/>
            <person name="Guo X."/>
            <person name="Qin J."/>
        </authorList>
    </citation>
    <scope>NUCLEOTIDE SEQUENCE [LARGE SCALE GENOMIC DNA]</scope>
    <source>
        <strain evidence="2 3">56604</strain>
    </source>
</reference>
<feature type="domain" description="Ribbon-helix-helix protein CopG" evidence="1">
    <location>
        <begin position="5"/>
        <end position="43"/>
    </location>
</feature>
<evidence type="ECO:0000313" key="2">
    <source>
        <dbReference type="EMBL" id="ALO24927.1"/>
    </source>
</evidence>
<dbReference type="EMBL" id="CP012029">
    <property type="protein sequence ID" value="ALO24927.1"/>
    <property type="molecule type" value="Genomic_DNA"/>
</dbReference>
<dbReference type="PATRIC" id="fig|280505.15.peg.569"/>
<evidence type="ECO:0000313" key="3">
    <source>
        <dbReference type="Proteomes" id="UP000058857"/>
    </source>
</evidence>
<accession>A0A0S2IMN0</accession>
<dbReference type="InterPro" id="IPR002145">
    <property type="entry name" value="CopG"/>
</dbReference>
<proteinExistence type="predicted"/>
<gene>
    <name evidence="2" type="ORF">LBBP_00581</name>
</gene>
<dbReference type="SUPFAM" id="SSF47598">
    <property type="entry name" value="Ribbon-helix-helix"/>
    <property type="match status" value="1"/>
</dbReference>
<dbReference type="Proteomes" id="UP000058857">
    <property type="component" value="Chromosome 1"/>
</dbReference>
<dbReference type="Pfam" id="PF01402">
    <property type="entry name" value="RHH_1"/>
    <property type="match status" value="1"/>
</dbReference>
<name>A0A0S2IMN0_LEPBO</name>
<sequence length="77" mass="8925">MRALLTISVEPALKKRIDALSKETGVSRSDVVKSALRKYLQKEKFETLRKRLISKAQKTGLPTRTYLETFREDSSRR</sequence>
<organism evidence="2">
    <name type="scientific">Leptospira borgpetersenii serovar Ballum</name>
    <dbReference type="NCBI Taxonomy" id="280505"/>
    <lineage>
        <taxon>Bacteria</taxon>
        <taxon>Pseudomonadati</taxon>
        <taxon>Spirochaetota</taxon>
        <taxon>Spirochaetia</taxon>
        <taxon>Leptospirales</taxon>
        <taxon>Leptospiraceae</taxon>
        <taxon>Leptospira</taxon>
    </lineage>
</organism>
<dbReference type="GeneID" id="61173594"/>
<dbReference type="CDD" id="cd22231">
    <property type="entry name" value="RHH_NikR_HicB-like"/>
    <property type="match status" value="1"/>
</dbReference>
<dbReference type="Gene3D" id="1.10.1220.10">
    <property type="entry name" value="Met repressor-like"/>
    <property type="match status" value="1"/>
</dbReference>
<dbReference type="InterPro" id="IPR010985">
    <property type="entry name" value="Ribbon_hlx_hlx"/>
</dbReference>
<dbReference type="AlphaFoldDB" id="A0A0S2IMN0"/>
<dbReference type="InterPro" id="IPR013321">
    <property type="entry name" value="Arc_rbn_hlx_hlx"/>
</dbReference>
<dbReference type="GO" id="GO:0006355">
    <property type="term" value="P:regulation of DNA-templated transcription"/>
    <property type="evidence" value="ECO:0007669"/>
    <property type="project" value="InterPro"/>
</dbReference>
<evidence type="ECO:0000259" key="1">
    <source>
        <dbReference type="Pfam" id="PF01402"/>
    </source>
</evidence>